<reference evidence="8" key="1">
    <citation type="submission" date="2009-08" db="EMBL/GenBank/DDBJ databases">
        <title>Annotation of Salpingoeca rosetta.</title>
        <authorList>
            <consortium name="The Broad Institute Genome Sequencing Platform"/>
            <person name="Russ C."/>
            <person name="Cuomo C."/>
            <person name="Burger G."/>
            <person name="Gray M.W."/>
            <person name="Holland P.W.H."/>
            <person name="King N."/>
            <person name="Lang F.B.F."/>
            <person name="Roger A.J."/>
            <person name="Ruiz-Trillo I."/>
            <person name="Young S.K."/>
            <person name="Zeng Q."/>
            <person name="Gargeya S."/>
            <person name="Alvarado L."/>
            <person name="Berlin A."/>
            <person name="Chapman S.B."/>
            <person name="Chen Z."/>
            <person name="Freedman E."/>
            <person name="Gellesch M."/>
            <person name="Goldberg J."/>
            <person name="Griggs A."/>
            <person name="Gujja S."/>
            <person name="Heilman E."/>
            <person name="Heiman D."/>
            <person name="Howarth C."/>
            <person name="Mehta T."/>
            <person name="Neiman D."/>
            <person name="Pearson M."/>
            <person name="Roberts A."/>
            <person name="Saif S."/>
            <person name="Shea T."/>
            <person name="Shenoy N."/>
            <person name="Sisk P."/>
            <person name="Stolte C."/>
            <person name="Sykes S."/>
            <person name="White J."/>
            <person name="Yandava C."/>
            <person name="Haas B."/>
            <person name="Nusbaum C."/>
            <person name="Birren B."/>
        </authorList>
    </citation>
    <scope>NUCLEOTIDE SEQUENCE</scope>
    <source>
        <strain evidence="8">ATCC 50818</strain>
    </source>
</reference>
<dbReference type="InterPro" id="IPR011014">
    <property type="entry name" value="MscS_channel_TM-2"/>
</dbReference>
<dbReference type="OrthoDB" id="10036188at2759"/>
<evidence type="ECO:0000256" key="5">
    <source>
        <dbReference type="ARBA" id="ARBA00023136"/>
    </source>
</evidence>
<keyword evidence="9" id="KW-1185">Reference proteome</keyword>
<dbReference type="InterPro" id="IPR045275">
    <property type="entry name" value="MscS_archaea/bacteria_type"/>
</dbReference>
<proteinExistence type="inferred from homology"/>
<organism evidence="8 9">
    <name type="scientific">Salpingoeca rosetta (strain ATCC 50818 / BSB-021)</name>
    <dbReference type="NCBI Taxonomy" id="946362"/>
    <lineage>
        <taxon>Eukaryota</taxon>
        <taxon>Choanoflagellata</taxon>
        <taxon>Craspedida</taxon>
        <taxon>Salpingoecidae</taxon>
        <taxon>Salpingoeca</taxon>
    </lineage>
</organism>
<feature type="region of interest" description="Disordered" evidence="6">
    <location>
        <begin position="234"/>
        <end position="256"/>
    </location>
</feature>
<dbReference type="InterPro" id="IPR010920">
    <property type="entry name" value="LSM_dom_sf"/>
</dbReference>
<dbReference type="GO" id="GO:0008381">
    <property type="term" value="F:mechanosensitive monoatomic ion channel activity"/>
    <property type="evidence" value="ECO:0007669"/>
    <property type="project" value="InterPro"/>
</dbReference>
<evidence type="ECO:0000256" key="4">
    <source>
        <dbReference type="ARBA" id="ARBA00022989"/>
    </source>
</evidence>
<dbReference type="InParanoid" id="F2UME1"/>
<comment type="similarity">
    <text evidence="2">Belongs to the MscS (TC 1.A.23) family.</text>
</comment>
<evidence type="ECO:0000256" key="3">
    <source>
        <dbReference type="ARBA" id="ARBA00022692"/>
    </source>
</evidence>
<keyword evidence="3" id="KW-0812">Transmembrane</keyword>
<protein>
    <recommendedName>
        <fullName evidence="7">Mechanosensitive ion channel MscS domain-containing protein</fullName>
    </recommendedName>
</protein>
<dbReference type="InterPro" id="IPR006685">
    <property type="entry name" value="MscS_channel_2nd"/>
</dbReference>
<dbReference type="PANTHER" id="PTHR30221:SF1">
    <property type="entry name" value="SMALL-CONDUCTANCE MECHANOSENSITIVE CHANNEL"/>
    <property type="match status" value="1"/>
</dbReference>
<sequence>MMMRLLAERRTALAAATAAVRARTLATALGAPAARGLHAAAAADPRKRRPEEGTGWRQAGFAESGSRRHLASTPPPSANHKQQKKNKLWLLASTFDKILARTNAVPDPDMRRLLSRTGAVAAYVGLAATALGTMGVDTSALVAGLSVGGITIGFAARDLASNYIAGLMLVTSKPFRSGDRVIIGRDSDGFMGIVTGIDLRYVHIKPLDPQDTSELLVPNSFVFSSVIRTYNPRVDPLEEDDDESTSSSSGSSWFRRKKQGTANLAGSTAEPSLSSPDTLAATAAVEGGAVGGDTATSDAAVQQRPRLQEHTPEFVDVINVAYRELSALRETQLRSKYASLLRDVPDPHCQKVLLWLASEESLSNAGRPEWTDFVASNGGVVPDWLPTAFRTAVTKAE</sequence>
<dbReference type="SUPFAM" id="SSF50182">
    <property type="entry name" value="Sm-like ribonucleoproteins"/>
    <property type="match status" value="1"/>
</dbReference>
<evidence type="ECO:0000313" key="9">
    <source>
        <dbReference type="Proteomes" id="UP000007799"/>
    </source>
</evidence>
<dbReference type="KEGG" id="sre:PTSG_12875"/>
<comment type="subcellular location">
    <subcellularLocation>
        <location evidence="1">Membrane</location>
        <topology evidence="1">Multi-pass membrane protein</topology>
    </subcellularLocation>
</comment>
<evidence type="ECO:0000259" key="7">
    <source>
        <dbReference type="Pfam" id="PF00924"/>
    </source>
</evidence>
<evidence type="ECO:0000256" key="1">
    <source>
        <dbReference type="ARBA" id="ARBA00004141"/>
    </source>
</evidence>
<evidence type="ECO:0000256" key="2">
    <source>
        <dbReference type="ARBA" id="ARBA00008017"/>
    </source>
</evidence>
<dbReference type="AlphaFoldDB" id="F2UME1"/>
<feature type="region of interest" description="Disordered" evidence="6">
    <location>
        <begin position="36"/>
        <end position="84"/>
    </location>
</feature>
<accession>F2UME1</accession>
<dbReference type="Pfam" id="PF00924">
    <property type="entry name" value="MS_channel_2nd"/>
    <property type="match status" value="1"/>
</dbReference>
<dbReference type="EMBL" id="GL832982">
    <property type="protein sequence ID" value="EGD78290.1"/>
    <property type="molecule type" value="Genomic_DNA"/>
</dbReference>
<dbReference type="Proteomes" id="UP000007799">
    <property type="component" value="Unassembled WGS sequence"/>
</dbReference>
<evidence type="ECO:0000313" key="8">
    <source>
        <dbReference type="EMBL" id="EGD78290.1"/>
    </source>
</evidence>
<dbReference type="STRING" id="946362.F2UME1"/>
<dbReference type="RefSeq" id="XP_004989613.1">
    <property type="nucleotide sequence ID" value="XM_004989556.1"/>
</dbReference>
<name>F2UME1_SALR5</name>
<dbReference type="GeneID" id="16070163"/>
<dbReference type="eggNOG" id="ENOG502RZ9W">
    <property type="taxonomic scope" value="Eukaryota"/>
</dbReference>
<dbReference type="GO" id="GO:0016020">
    <property type="term" value="C:membrane"/>
    <property type="evidence" value="ECO:0007669"/>
    <property type="project" value="UniProtKB-SubCell"/>
</dbReference>
<feature type="domain" description="Mechanosensitive ion channel MscS" evidence="7">
    <location>
        <begin position="158"/>
        <end position="227"/>
    </location>
</feature>
<dbReference type="PANTHER" id="PTHR30221">
    <property type="entry name" value="SMALL-CONDUCTANCE MECHANOSENSITIVE CHANNEL"/>
    <property type="match status" value="1"/>
</dbReference>
<keyword evidence="4" id="KW-1133">Transmembrane helix</keyword>
<keyword evidence="5" id="KW-0472">Membrane</keyword>
<dbReference type="InterPro" id="IPR023408">
    <property type="entry name" value="MscS_beta-dom_sf"/>
</dbReference>
<dbReference type="Gene3D" id="1.10.287.1260">
    <property type="match status" value="1"/>
</dbReference>
<dbReference type="SUPFAM" id="SSF82861">
    <property type="entry name" value="Mechanosensitive channel protein MscS (YggB), transmembrane region"/>
    <property type="match status" value="1"/>
</dbReference>
<gene>
    <name evidence="8" type="ORF">PTSG_12875</name>
</gene>
<dbReference type="Gene3D" id="2.30.30.60">
    <property type="match status" value="1"/>
</dbReference>
<evidence type="ECO:0000256" key="6">
    <source>
        <dbReference type="SAM" id="MobiDB-lite"/>
    </source>
</evidence>